<evidence type="ECO:0000256" key="2">
    <source>
        <dbReference type="ARBA" id="ARBA00022448"/>
    </source>
</evidence>
<reference evidence="9" key="1">
    <citation type="submission" date="2017-02" db="EMBL/GenBank/DDBJ databases">
        <title>Plastome-wide rearrangements and gene losses in carnivorous Droseraceae.</title>
        <authorList>
            <person name="Nevill P.G."/>
            <person name="Howell K.A."/>
            <person name="Cross A.T."/>
            <person name="Williams A.V."/>
            <person name="Zhong X."/>
            <person name="Tonti-Filippini J."/>
            <person name="Boykin L.M."/>
            <person name="Dixon K.W."/>
            <person name="Small I.D."/>
        </authorList>
    </citation>
    <scope>NUCLEOTIDE SEQUENCE</scope>
</reference>
<evidence type="ECO:0000256" key="6">
    <source>
        <dbReference type="ARBA" id="ARBA00023065"/>
    </source>
</evidence>
<dbReference type="HAMAP" id="MF_01308">
    <property type="entry name" value="CemA_PxcA"/>
    <property type="match status" value="1"/>
</dbReference>
<dbReference type="PANTHER" id="PTHR33650:SF2">
    <property type="entry name" value="CHLOROPLAST ENVELOPE MEMBRANE PROTEIN"/>
    <property type="match status" value="1"/>
</dbReference>
<protein>
    <submittedName>
        <fullName evidence="9">Envelope membrane protein</fullName>
    </submittedName>
</protein>
<keyword evidence="2" id="KW-0813">Transport</keyword>
<evidence type="ECO:0000256" key="7">
    <source>
        <dbReference type="ARBA" id="ARBA00023136"/>
    </source>
</evidence>
<dbReference type="EMBL" id="KY651214">
    <property type="protein sequence ID" value="ARV87554.1"/>
    <property type="molecule type" value="Genomic_DNA"/>
</dbReference>
<dbReference type="EMBL" id="KY651214">
    <property type="protein sequence ID" value="ARV87569.1"/>
    <property type="molecule type" value="Genomic_DNA"/>
</dbReference>
<keyword evidence="3" id="KW-0812">Transmembrane</keyword>
<dbReference type="GeneID" id="33352070"/>
<gene>
    <name evidence="9" type="primary">cemA</name>
</gene>
<keyword evidence="5" id="KW-1133">Transmembrane helix</keyword>
<sequence length="229" mass="26593">MVKKKAFISLFFFASIIFLPGWVSLSFTKSLESWVINWWNTKQSETFLNDIQEKSILEKFIALEDLLLLDEMIKEYPETDLQKLRIGSKKEIIQLINIHNEDCIHTIFHFSTNFISFLTISAYSIFGNEELLFLNSCVQEFLCNLSDTIKAFLILLVTDFCVGYHSHPGWELMISSIYQKVGFAPNDQILSVLVSILPVILDTILKYWVFQYLNRLSPSLVVIYHSLTD</sequence>
<keyword evidence="7" id="KW-0472">Membrane</keyword>
<dbReference type="AlphaFoldDB" id="A0A1Z1GBB1"/>
<accession>A0A1Z1GBB1</accession>
<comment type="subcellular location">
    <subcellularLocation>
        <location evidence="1">Membrane</location>
        <topology evidence="1">Multi-pass membrane protein</topology>
    </subcellularLocation>
</comment>
<evidence type="ECO:0000256" key="3">
    <source>
        <dbReference type="ARBA" id="ARBA00022692"/>
    </source>
</evidence>
<dbReference type="RefSeq" id="YP_009390919.1">
    <property type="nucleotide sequence ID" value="NC_035241.1"/>
</dbReference>
<name>A0A1Z1GBB1_9CARY</name>
<evidence type="ECO:0000256" key="4">
    <source>
        <dbReference type="ARBA" id="ARBA00022781"/>
    </source>
</evidence>
<evidence type="ECO:0000256" key="1">
    <source>
        <dbReference type="ARBA" id="ARBA00004141"/>
    </source>
</evidence>
<dbReference type="GO" id="GO:1902600">
    <property type="term" value="P:proton transmembrane transport"/>
    <property type="evidence" value="ECO:0007669"/>
    <property type="project" value="UniProtKB-KW"/>
</dbReference>
<dbReference type="GeneID" id="33352107"/>
<organism evidence="9">
    <name type="scientific">Drosera erythrorhiza</name>
    <dbReference type="NCBI Taxonomy" id="2005751"/>
    <lineage>
        <taxon>Eukaryota</taxon>
        <taxon>Viridiplantae</taxon>
        <taxon>Streptophyta</taxon>
        <taxon>Embryophyta</taxon>
        <taxon>Tracheophyta</taxon>
        <taxon>Spermatophyta</taxon>
        <taxon>Magnoliopsida</taxon>
        <taxon>eudicotyledons</taxon>
        <taxon>Gunneridae</taxon>
        <taxon>Pentapetalae</taxon>
        <taxon>Caryophyllales</taxon>
        <taxon>Droseraceae</taxon>
        <taxon>Drosera</taxon>
    </lineage>
</organism>
<proteinExistence type="inferred from homology"/>
<geneLocation type="plastid" evidence="9"/>
<evidence type="ECO:0000313" key="9">
    <source>
        <dbReference type="EMBL" id="ARV87554.1"/>
    </source>
</evidence>
<dbReference type="GO" id="GO:0016020">
    <property type="term" value="C:membrane"/>
    <property type="evidence" value="ECO:0007669"/>
    <property type="project" value="UniProtKB-SubCell"/>
</dbReference>
<dbReference type="RefSeq" id="YP_009390943.1">
    <property type="nucleotide sequence ID" value="NC_035241.1"/>
</dbReference>
<keyword evidence="9" id="KW-0934">Plastid</keyword>
<keyword evidence="6" id="KW-0406">Ion transport</keyword>
<dbReference type="PANTHER" id="PTHR33650">
    <property type="entry name" value="CHLOROPLAST ENVELOPE MEMBRANE PROTEIN-RELATED"/>
    <property type="match status" value="1"/>
</dbReference>
<dbReference type="InterPro" id="IPR004282">
    <property type="entry name" value="CemA"/>
</dbReference>
<dbReference type="Pfam" id="PF03040">
    <property type="entry name" value="CemA"/>
    <property type="match status" value="1"/>
</dbReference>
<evidence type="ECO:0000256" key="5">
    <source>
        <dbReference type="ARBA" id="ARBA00022989"/>
    </source>
</evidence>
<keyword evidence="4" id="KW-0375">Hydrogen ion transport</keyword>
<evidence type="ECO:0000256" key="8">
    <source>
        <dbReference type="ARBA" id="ARBA00043980"/>
    </source>
</evidence>
<comment type="similarity">
    <text evidence="8">Belongs to the CemA family.</text>
</comment>